<dbReference type="EMBL" id="JAVDPF010000038">
    <property type="protein sequence ID" value="KAL1868596.1"/>
    <property type="molecule type" value="Genomic_DNA"/>
</dbReference>
<evidence type="ECO:0000313" key="2">
    <source>
        <dbReference type="Proteomes" id="UP001583193"/>
    </source>
</evidence>
<dbReference type="SUPFAM" id="SSF52777">
    <property type="entry name" value="CoA-dependent acyltransferases"/>
    <property type="match status" value="1"/>
</dbReference>
<sequence length="534" mass="59204">MDEPHRDAEYVESRIAGPFEVYLKVIYDLGLYSNIVIGATYTNPDGSVLTPDIVYNACKKLLLRHPHLSLVVHRIPSVTRPGLHQVRESRLGNIDLKRCVSFVEDASFNTTKPFSLFEELLSQRFDTDDHSKPLWRLVVVNRQHVFFVRHHLVGDGRAGIAFHRGLLAALNATSDAKLGLNRDQNGSIAQSTVNPLAKDGLSLFKDCSKAPSAVQGICLLLWMALLRFILPRDRWAFSDVSSVPHQKGRLEVSKTIFTSVNGIQLSEDTKNRALQACRAQSVTFTSLLSTLLFITLAVDVYPKAKIGLSCIPIDLRRYFADPRVWPLIESSIDANQDLATVDTGNIISGFYETQWLEKYRRSDVTKLSNTTVSAGERIWELSRQHGQRLLDYLSVNVEKSGLIQCKAIQGITSLGDIGNHEEDVCSKFLPALSLLGRNGFQFSNLGELKLGPNSKEQSQSDRGLGGGWTIESIRTVASAQKASAGYLMNFNVVSVQNGPCNVTISTEKGAFKDSMVQSLLDGLQTRLMILLKNV</sequence>
<evidence type="ECO:0008006" key="3">
    <source>
        <dbReference type="Google" id="ProtNLM"/>
    </source>
</evidence>
<dbReference type="Pfam" id="PF07247">
    <property type="entry name" value="AATase"/>
    <property type="match status" value="1"/>
</dbReference>
<accession>A0ABR3WY36</accession>
<dbReference type="InterPro" id="IPR052058">
    <property type="entry name" value="Alcohol_O-acetyltransferase"/>
</dbReference>
<dbReference type="InterPro" id="IPR010828">
    <property type="entry name" value="Atf2/Sli1-like"/>
</dbReference>
<protein>
    <recommendedName>
        <fullName evidence="3">Diacylglycerol O-acyltransferase</fullName>
    </recommendedName>
</protein>
<name>A0ABR3WY36_9EURO</name>
<dbReference type="PANTHER" id="PTHR28037">
    <property type="entry name" value="ALCOHOL O-ACETYLTRANSFERASE 1-RELATED"/>
    <property type="match status" value="1"/>
</dbReference>
<dbReference type="Proteomes" id="UP001583193">
    <property type="component" value="Unassembled WGS sequence"/>
</dbReference>
<dbReference type="InterPro" id="IPR023213">
    <property type="entry name" value="CAT-like_dom_sf"/>
</dbReference>
<comment type="caution">
    <text evidence="1">The sequence shown here is derived from an EMBL/GenBank/DDBJ whole genome shotgun (WGS) entry which is preliminary data.</text>
</comment>
<dbReference type="PANTHER" id="PTHR28037:SF1">
    <property type="entry name" value="ALCOHOL O-ACETYLTRANSFERASE 1-RELATED"/>
    <property type="match status" value="1"/>
</dbReference>
<keyword evidence="2" id="KW-1185">Reference proteome</keyword>
<organism evidence="1 2">
    <name type="scientific">Paecilomyces lecythidis</name>
    <dbReference type="NCBI Taxonomy" id="3004212"/>
    <lineage>
        <taxon>Eukaryota</taxon>
        <taxon>Fungi</taxon>
        <taxon>Dikarya</taxon>
        <taxon>Ascomycota</taxon>
        <taxon>Pezizomycotina</taxon>
        <taxon>Eurotiomycetes</taxon>
        <taxon>Eurotiomycetidae</taxon>
        <taxon>Eurotiales</taxon>
        <taxon>Thermoascaceae</taxon>
        <taxon>Paecilomyces</taxon>
    </lineage>
</organism>
<proteinExistence type="predicted"/>
<gene>
    <name evidence="1" type="ORF">Plec18167_008187</name>
</gene>
<reference evidence="1 2" key="1">
    <citation type="journal article" date="2024" name="IMA Fungus">
        <title>IMA Genome - F19 : A genome assembly and annotation guide to empower mycologists, including annotated draft genome sequences of Ceratocystis pirilliformis, Diaporthe australafricana, Fusarium ophioides, Paecilomyces lecythidis, and Sporothrix stenoceras.</title>
        <authorList>
            <person name="Aylward J."/>
            <person name="Wilson A.M."/>
            <person name="Visagie C.M."/>
            <person name="Spraker J."/>
            <person name="Barnes I."/>
            <person name="Buitendag C."/>
            <person name="Ceriani C."/>
            <person name="Del Mar Angel L."/>
            <person name="du Plessis D."/>
            <person name="Fuchs T."/>
            <person name="Gasser K."/>
            <person name="Kramer D."/>
            <person name="Li W."/>
            <person name="Munsamy K."/>
            <person name="Piso A."/>
            <person name="Price J.L."/>
            <person name="Sonnekus B."/>
            <person name="Thomas C."/>
            <person name="van der Nest A."/>
            <person name="van Dijk A."/>
            <person name="van Heerden A."/>
            <person name="van Vuuren N."/>
            <person name="Yilmaz N."/>
            <person name="Duong T.A."/>
            <person name="van der Merwe N.A."/>
            <person name="Wingfield M.J."/>
            <person name="Wingfield B.D."/>
        </authorList>
    </citation>
    <scope>NUCLEOTIDE SEQUENCE [LARGE SCALE GENOMIC DNA]</scope>
    <source>
        <strain evidence="1 2">CMW 18167</strain>
    </source>
</reference>
<evidence type="ECO:0000313" key="1">
    <source>
        <dbReference type="EMBL" id="KAL1868596.1"/>
    </source>
</evidence>
<dbReference type="Gene3D" id="3.30.559.10">
    <property type="entry name" value="Chloramphenicol acetyltransferase-like domain"/>
    <property type="match status" value="1"/>
</dbReference>